<dbReference type="InterPro" id="IPR036864">
    <property type="entry name" value="Zn2-C6_fun-type_DNA-bd_sf"/>
</dbReference>
<dbReference type="InterPro" id="IPR007219">
    <property type="entry name" value="XnlR_reg_dom"/>
</dbReference>
<dbReference type="Pfam" id="PF00172">
    <property type="entry name" value="Zn_clus"/>
    <property type="match status" value="1"/>
</dbReference>
<dbReference type="PANTHER" id="PTHR31668:SF20">
    <property type="entry name" value="ZN(II)2CYS6 TRANSCRIPTION FACTOR (EUROFUNG)"/>
    <property type="match status" value="1"/>
</dbReference>
<dbReference type="HOGENOM" id="CLU_016574_2_1_1"/>
<evidence type="ECO:0000256" key="3">
    <source>
        <dbReference type="SAM" id="MobiDB-lite"/>
    </source>
</evidence>
<dbReference type="SMART" id="SM00066">
    <property type="entry name" value="GAL4"/>
    <property type="match status" value="1"/>
</dbReference>
<dbReference type="GO" id="GO:0008270">
    <property type="term" value="F:zinc ion binding"/>
    <property type="evidence" value="ECO:0007669"/>
    <property type="project" value="InterPro"/>
</dbReference>
<dbReference type="Pfam" id="PF04082">
    <property type="entry name" value="Fungal_trans"/>
    <property type="match status" value="1"/>
</dbReference>
<evidence type="ECO:0000256" key="1">
    <source>
        <dbReference type="ARBA" id="ARBA00022723"/>
    </source>
</evidence>
<keyword evidence="1" id="KW-0479">Metal-binding</keyword>
<dbReference type="SUPFAM" id="SSF57701">
    <property type="entry name" value="Zn2/Cys6 DNA-binding domain"/>
    <property type="match status" value="1"/>
</dbReference>
<dbReference type="PROSITE" id="PS50048">
    <property type="entry name" value="ZN2_CY6_FUNGAL_2"/>
    <property type="match status" value="1"/>
</dbReference>
<proteinExistence type="predicted"/>
<dbReference type="Proteomes" id="UP000054321">
    <property type="component" value="Unassembled WGS sequence"/>
</dbReference>
<evidence type="ECO:0000313" key="6">
    <source>
        <dbReference type="Proteomes" id="UP000054321"/>
    </source>
</evidence>
<evidence type="ECO:0000313" key="5">
    <source>
        <dbReference type="EMBL" id="KIM95128.1"/>
    </source>
</evidence>
<dbReference type="PANTHER" id="PTHR31668">
    <property type="entry name" value="GLUCOSE TRANSPORT TRANSCRIPTION REGULATOR RGT1-RELATED-RELATED"/>
    <property type="match status" value="1"/>
</dbReference>
<gene>
    <name evidence="5" type="ORF">OIDMADRAFT_45538</name>
</gene>
<reference evidence="5 6" key="1">
    <citation type="submission" date="2014-04" db="EMBL/GenBank/DDBJ databases">
        <authorList>
            <consortium name="DOE Joint Genome Institute"/>
            <person name="Kuo A."/>
            <person name="Martino E."/>
            <person name="Perotto S."/>
            <person name="Kohler A."/>
            <person name="Nagy L.G."/>
            <person name="Floudas D."/>
            <person name="Copeland A."/>
            <person name="Barry K.W."/>
            <person name="Cichocki N."/>
            <person name="Veneault-Fourrey C."/>
            <person name="LaButti K."/>
            <person name="Lindquist E.A."/>
            <person name="Lipzen A."/>
            <person name="Lundell T."/>
            <person name="Morin E."/>
            <person name="Murat C."/>
            <person name="Sun H."/>
            <person name="Tunlid A."/>
            <person name="Henrissat B."/>
            <person name="Grigoriev I.V."/>
            <person name="Hibbett D.S."/>
            <person name="Martin F."/>
            <person name="Nordberg H.P."/>
            <person name="Cantor M.N."/>
            <person name="Hua S.X."/>
        </authorList>
    </citation>
    <scope>NUCLEOTIDE SEQUENCE [LARGE SCALE GENOMIC DNA]</scope>
    <source>
        <strain evidence="5 6">Zn</strain>
    </source>
</reference>
<dbReference type="PROSITE" id="PS00463">
    <property type="entry name" value="ZN2_CY6_FUNGAL_1"/>
    <property type="match status" value="1"/>
</dbReference>
<dbReference type="GO" id="GO:0000981">
    <property type="term" value="F:DNA-binding transcription factor activity, RNA polymerase II-specific"/>
    <property type="evidence" value="ECO:0007669"/>
    <property type="project" value="InterPro"/>
</dbReference>
<organism evidence="5 6">
    <name type="scientific">Oidiodendron maius (strain Zn)</name>
    <dbReference type="NCBI Taxonomy" id="913774"/>
    <lineage>
        <taxon>Eukaryota</taxon>
        <taxon>Fungi</taxon>
        <taxon>Dikarya</taxon>
        <taxon>Ascomycota</taxon>
        <taxon>Pezizomycotina</taxon>
        <taxon>Leotiomycetes</taxon>
        <taxon>Leotiomycetes incertae sedis</taxon>
        <taxon>Myxotrichaceae</taxon>
        <taxon>Oidiodendron</taxon>
    </lineage>
</organism>
<dbReference type="Gene3D" id="4.10.240.10">
    <property type="entry name" value="Zn(2)-C6 fungal-type DNA-binding domain"/>
    <property type="match status" value="1"/>
</dbReference>
<evidence type="ECO:0000256" key="2">
    <source>
        <dbReference type="ARBA" id="ARBA00023242"/>
    </source>
</evidence>
<protein>
    <recommendedName>
        <fullName evidence="4">Zn(2)-C6 fungal-type domain-containing protein</fullName>
    </recommendedName>
</protein>
<dbReference type="SMART" id="SM00906">
    <property type="entry name" value="Fungal_trans"/>
    <property type="match status" value="1"/>
</dbReference>
<keyword evidence="6" id="KW-1185">Reference proteome</keyword>
<dbReference type="InParanoid" id="A0A0C3C8C1"/>
<feature type="domain" description="Zn(2)-C6 fungal-type" evidence="4">
    <location>
        <begin position="8"/>
        <end position="37"/>
    </location>
</feature>
<dbReference type="GO" id="GO:0003677">
    <property type="term" value="F:DNA binding"/>
    <property type="evidence" value="ECO:0007669"/>
    <property type="project" value="InterPro"/>
</dbReference>
<reference evidence="6" key="2">
    <citation type="submission" date="2015-01" db="EMBL/GenBank/DDBJ databases">
        <title>Evolutionary Origins and Diversification of the Mycorrhizal Mutualists.</title>
        <authorList>
            <consortium name="DOE Joint Genome Institute"/>
            <consortium name="Mycorrhizal Genomics Consortium"/>
            <person name="Kohler A."/>
            <person name="Kuo A."/>
            <person name="Nagy L.G."/>
            <person name="Floudas D."/>
            <person name="Copeland A."/>
            <person name="Barry K.W."/>
            <person name="Cichocki N."/>
            <person name="Veneault-Fourrey C."/>
            <person name="LaButti K."/>
            <person name="Lindquist E.A."/>
            <person name="Lipzen A."/>
            <person name="Lundell T."/>
            <person name="Morin E."/>
            <person name="Murat C."/>
            <person name="Riley R."/>
            <person name="Ohm R."/>
            <person name="Sun H."/>
            <person name="Tunlid A."/>
            <person name="Henrissat B."/>
            <person name="Grigoriev I.V."/>
            <person name="Hibbett D.S."/>
            <person name="Martin F."/>
        </authorList>
    </citation>
    <scope>NUCLEOTIDE SEQUENCE [LARGE SCALE GENOMIC DNA]</scope>
    <source>
        <strain evidence="6">Zn</strain>
    </source>
</reference>
<dbReference type="GO" id="GO:0006351">
    <property type="term" value="P:DNA-templated transcription"/>
    <property type="evidence" value="ECO:0007669"/>
    <property type="project" value="InterPro"/>
</dbReference>
<accession>A0A0C3C8C1</accession>
<dbReference type="EMBL" id="KN832888">
    <property type="protein sequence ID" value="KIM95128.1"/>
    <property type="molecule type" value="Genomic_DNA"/>
</dbReference>
<dbReference type="CDD" id="cd12148">
    <property type="entry name" value="fungal_TF_MHR"/>
    <property type="match status" value="1"/>
</dbReference>
<name>A0A0C3C8C1_OIDMZ</name>
<dbReference type="InterPro" id="IPR001138">
    <property type="entry name" value="Zn2Cys6_DnaBD"/>
</dbReference>
<dbReference type="InterPro" id="IPR050797">
    <property type="entry name" value="Carb_Metab_Trans_Reg"/>
</dbReference>
<dbReference type="AlphaFoldDB" id="A0A0C3C8C1"/>
<dbReference type="CDD" id="cd00067">
    <property type="entry name" value="GAL4"/>
    <property type="match status" value="1"/>
</dbReference>
<feature type="compositionally biased region" description="Low complexity" evidence="3">
    <location>
        <begin position="622"/>
        <end position="634"/>
    </location>
</feature>
<dbReference type="STRING" id="913774.A0A0C3C8C1"/>
<dbReference type="OrthoDB" id="4132249at2759"/>
<feature type="region of interest" description="Disordered" evidence="3">
    <location>
        <begin position="606"/>
        <end position="670"/>
    </location>
</feature>
<keyword evidence="2" id="KW-0539">Nucleus</keyword>
<sequence>MSSSVKRACDACHRRKVKCDGINPCRNCSSAQLSCTYHAIPQKKGPKGSRAKVISELRETQRQTTLSSKVASRLNGLSTAPCAPTLAPTPGLLTTEMIKECTEFFFNNMYPTLPILHRGRLEQQALYADQNVDTYCLLTSLCAFMMIQPGMTIPGDPMGLESMPGANLVSGNVLLEETLRVRKGYDHLETPTMNSLVTSFFLFGCYFGLDLHNKAWFHLREATTLVHILGLQKEETYQQFDAAESSRRRRLYWLLFVTERAYALQRHRPLSLQATINLPTEHDDPTDTQAHHLHGFLHLVNLFRPFDEAFVALWNKTRSDCSPSYLAALQKQLTDALPTYLNSTDNQTADLRTSQQWLRTMVWQMSMQNGYLSNGCDDPTLTFNYPVDISRDLLSMTSQFSNQSMEVHGVGLIEKLFDVACSLTDVLSLLPANPQPFTLGPRDYLNQFMTLLSVLRNGDHRFLPLLLSKVHDVLPTLVNPMLQTVPDTPTNNMCAEVDIFDGFGAFSNGVTTYLPNTSSSQQEFKIEAPGIPFDHRIEEISSPIHRENGDNSPFSPAIISPTVEYPGLDNYNPFPDLNGQRMPNSFDGVGGRQIDFKVEFEGSIGMGANGHSQIRRPPIRQGSGSSYGLPSPSGVQIPRSVPEQFHHPGLQRTTSGGEVDRLSTANDSYR</sequence>
<evidence type="ECO:0000259" key="4">
    <source>
        <dbReference type="PROSITE" id="PS50048"/>
    </source>
</evidence>